<dbReference type="Proteomes" id="UP001398420">
    <property type="component" value="Unassembled WGS sequence"/>
</dbReference>
<keyword evidence="1" id="KW-1133">Transmembrane helix</keyword>
<dbReference type="InterPro" id="IPR021683">
    <property type="entry name" value="DUF3267"/>
</dbReference>
<dbReference type="RefSeq" id="WP_342303078.1">
    <property type="nucleotide sequence ID" value="NZ_JBCEWA010000008.1"/>
</dbReference>
<keyword evidence="3" id="KW-1185">Reference proteome</keyword>
<reference evidence="2 3" key="1">
    <citation type="submission" date="2024-04" db="EMBL/GenBank/DDBJ databases">
        <authorList>
            <person name="Wu Y.S."/>
            <person name="Zhang L."/>
        </authorList>
    </citation>
    <scope>NUCLEOTIDE SEQUENCE [LARGE SCALE GENOMIC DNA]</scope>
    <source>
        <strain evidence="2 3">KG-01</strain>
    </source>
</reference>
<dbReference type="Pfam" id="PF11667">
    <property type="entry name" value="DUF3267"/>
    <property type="match status" value="1"/>
</dbReference>
<accession>A0ABU9LM26</accession>
<feature type="transmembrane region" description="Helical" evidence="1">
    <location>
        <begin position="21"/>
        <end position="39"/>
    </location>
</feature>
<feature type="transmembrane region" description="Helical" evidence="1">
    <location>
        <begin position="45"/>
        <end position="67"/>
    </location>
</feature>
<name>A0ABU9LM26_9BACL</name>
<gene>
    <name evidence="2" type="ORF">AAF454_11635</name>
</gene>
<feature type="transmembrane region" description="Helical" evidence="1">
    <location>
        <begin position="114"/>
        <end position="133"/>
    </location>
</feature>
<comment type="caution">
    <text evidence="2">The sequence shown here is derived from an EMBL/GenBank/DDBJ whole genome shotgun (WGS) entry which is preliminary data.</text>
</comment>
<protein>
    <submittedName>
        <fullName evidence="2">DUF3267 domain-containing protein</fullName>
    </submittedName>
</protein>
<feature type="transmembrane region" description="Helical" evidence="1">
    <location>
        <begin position="139"/>
        <end position="156"/>
    </location>
</feature>
<proteinExistence type="predicted"/>
<evidence type="ECO:0000256" key="1">
    <source>
        <dbReference type="SAM" id="Phobius"/>
    </source>
</evidence>
<keyword evidence="1" id="KW-0472">Membrane</keyword>
<organism evidence="2 3">
    <name type="scientific">Kurthia gibsonii</name>
    <dbReference type="NCBI Taxonomy" id="33946"/>
    <lineage>
        <taxon>Bacteria</taxon>
        <taxon>Bacillati</taxon>
        <taxon>Bacillota</taxon>
        <taxon>Bacilli</taxon>
        <taxon>Bacillales</taxon>
        <taxon>Caryophanaceae</taxon>
        <taxon>Kurthia</taxon>
    </lineage>
</organism>
<sequence length="187" mass="21718">MGNFEKVGEFELKIEEFVKPMTRWTIILTLFVLVLQFVIHQNFRFTIINFLIGTLIVILLYILFMFLHEICHLIGFVLFGHAPLKSLKMGVNLQMGVAYATTTKLMPNKAMRKALLLPFWVTGVVPTICGIYFDYTPLTLVGAWLMVGAIGDFYMYKQLKRIDDAYYIQDDTENPKLHFYTKKLETD</sequence>
<keyword evidence="1" id="KW-0812">Transmembrane</keyword>
<evidence type="ECO:0000313" key="3">
    <source>
        <dbReference type="Proteomes" id="UP001398420"/>
    </source>
</evidence>
<evidence type="ECO:0000313" key="2">
    <source>
        <dbReference type="EMBL" id="MEL5989055.1"/>
    </source>
</evidence>
<dbReference type="EMBL" id="JBCEWA010000008">
    <property type="protein sequence ID" value="MEL5989055.1"/>
    <property type="molecule type" value="Genomic_DNA"/>
</dbReference>